<keyword evidence="2" id="KW-1133">Transmembrane helix</keyword>
<protein>
    <recommendedName>
        <fullName evidence="3">PGG domain-containing protein</fullName>
    </recommendedName>
</protein>
<dbReference type="SUPFAM" id="SSF48403">
    <property type="entry name" value="Ankyrin repeat"/>
    <property type="match status" value="1"/>
</dbReference>
<dbReference type="SMART" id="SM00248">
    <property type="entry name" value="ANK"/>
    <property type="match status" value="6"/>
</dbReference>
<feature type="transmembrane region" description="Helical" evidence="2">
    <location>
        <begin position="397"/>
        <end position="416"/>
    </location>
</feature>
<dbReference type="Gene3D" id="1.25.40.20">
    <property type="entry name" value="Ankyrin repeat-containing domain"/>
    <property type="match status" value="1"/>
</dbReference>
<keyword evidence="2" id="KW-0472">Membrane</keyword>
<dbReference type="AlphaFoldDB" id="A0A9W7HKT5"/>
<evidence type="ECO:0000256" key="1">
    <source>
        <dbReference type="PROSITE-ProRule" id="PRU00023"/>
    </source>
</evidence>
<sequence length="493" mass="55857">MEMDPRLKTAAETGDIDVLHVLIRENPHILEHIDKIPFIQTPLHTAAHEGQISFAMEMINLKPSFANKLNLDGLSPMHLALINGQTKLVLRLLKTDEDLVRVKGWQGKTPFHYAATTGNSKLLFEFLEACPECIEDVTVRDETALHLALKHDHVEAFKLLFGWLLRSPLGHKIIAFETKMVNWKDNDDNTVLHIAAMKEQREALKLLLDSSILLRVKAKNSEGLTAQDIIEKVERPDTNIDVKDEEDYIEIDFLKEKINCVERYFVLGARARRCMSVDVINTMLVVMALIITAVYQSSLSPPGGVWQGDNNDSIVTTSVLNVVTADVVTKNHYFPGRGYNNNSTISKYLFGKESKQAGTMIMNPYSFGLFWTLNVFTFGLSIVITGLLLFGLYILMFLAVPLYLLVNCYFFSMTILSPSLIWSYFNLCILFILLLVPVALLLELAFKSTPIMKKTTAERKYRTELRKDLCMDNWEIGSVLLTVMVIFDVLEST</sequence>
<reference evidence="4" key="1">
    <citation type="submission" date="2023-05" db="EMBL/GenBank/DDBJ databases">
        <title>Genome and transcriptome analyses reveal genes involved in the formation of fine ridges on petal epidermal cells in Hibiscus trionum.</title>
        <authorList>
            <person name="Koshimizu S."/>
            <person name="Masuda S."/>
            <person name="Ishii T."/>
            <person name="Shirasu K."/>
            <person name="Hoshino A."/>
            <person name="Arita M."/>
        </authorList>
    </citation>
    <scope>NUCLEOTIDE SEQUENCE</scope>
    <source>
        <strain evidence="4">Hamamatsu line</strain>
    </source>
</reference>
<evidence type="ECO:0000313" key="4">
    <source>
        <dbReference type="EMBL" id="GMI79243.1"/>
    </source>
</evidence>
<name>A0A9W7HKT5_HIBTR</name>
<dbReference type="Pfam" id="PF00023">
    <property type="entry name" value="Ank"/>
    <property type="match status" value="1"/>
</dbReference>
<dbReference type="OrthoDB" id="1932267at2759"/>
<evidence type="ECO:0000256" key="2">
    <source>
        <dbReference type="SAM" id="Phobius"/>
    </source>
</evidence>
<gene>
    <name evidence="4" type="ORF">HRI_001593600</name>
</gene>
<feature type="transmembrane region" description="Helical" evidence="2">
    <location>
        <begin position="369"/>
        <end position="390"/>
    </location>
</feature>
<dbReference type="InterPro" id="IPR026961">
    <property type="entry name" value="PGG_dom"/>
</dbReference>
<feature type="domain" description="PGG" evidence="3">
    <location>
        <begin position="279"/>
        <end position="311"/>
    </location>
</feature>
<dbReference type="Pfam" id="PF12796">
    <property type="entry name" value="Ank_2"/>
    <property type="match status" value="2"/>
</dbReference>
<dbReference type="Proteomes" id="UP001165190">
    <property type="component" value="Unassembled WGS sequence"/>
</dbReference>
<keyword evidence="2" id="KW-0812">Transmembrane</keyword>
<dbReference type="EMBL" id="BSYR01000016">
    <property type="protein sequence ID" value="GMI79243.1"/>
    <property type="molecule type" value="Genomic_DNA"/>
</dbReference>
<dbReference type="InterPro" id="IPR002110">
    <property type="entry name" value="Ankyrin_rpt"/>
</dbReference>
<comment type="caution">
    <text evidence="4">The sequence shown here is derived from an EMBL/GenBank/DDBJ whole genome shotgun (WGS) entry which is preliminary data.</text>
</comment>
<evidence type="ECO:0000313" key="5">
    <source>
        <dbReference type="Proteomes" id="UP001165190"/>
    </source>
</evidence>
<feature type="repeat" description="ANK" evidence="1">
    <location>
        <begin position="72"/>
        <end position="99"/>
    </location>
</feature>
<proteinExistence type="predicted"/>
<dbReference type="Pfam" id="PF13962">
    <property type="entry name" value="PGG"/>
    <property type="match status" value="1"/>
</dbReference>
<keyword evidence="1" id="KW-0040">ANK repeat</keyword>
<dbReference type="PROSITE" id="PS50088">
    <property type="entry name" value="ANK_REPEAT"/>
    <property type="match status" value="2"/>
</dbReference>
<organism evidence="4 5">
    <name type="scientific">Hibiscus trionum</name>
    <name type="common">Flower of an hour</name>
    <dbReference type="NCBI Taxonomy" id="183268"/>
    <lineage>
        <taxon>Eukaryota</taxon>
        <taxon>Viridiplantae</taxon>
        <taxon>Streptophyta</taxon>
        <taxon>Embryophyta</taxon>
        <taxon>Tracheophyta</taxon>
        <taxon>Spermatophyta</taxon>
        <taxon>Magnoliopsida</taxon>
        <taxon>eudicotyledons</taxon>
        <taxon>Gunneridae</taxon>
        <taxon>Pentapetalae</taxon>
        <taxon>rosids</taxon>
        <taxon>malvids</taxon>
        <taxon>Malvales</taxon>
        <taxon>Malvaceae</taxon>
        <taxon>Malvoideae</taxon>
        <taxon>Hibiscus</taxon>
    </lineage>
</organism>
<feature type="transmembrane region" description="Helical" evidence="2">
    <location>
        <begin position="279"/>
        <end position="296"/>
    </location>
</feature>
<dbReference type="PANTHER" id="PTHR24128:SF60">
    <property type="entry name" value="ALPHA-LATROTOXIN-LHE1A-LIKE"/>
    <property type="match status" value="1"/>
</dbReference>
<feature type="repeat" description="ANK" evidence="1">
    <location>
        <begin position="106"/>
        <end position="127"/>
    </location>
</feature>
<dbReference type="PANTHER" id="PTHR24128">
    <property type="entry name" value="HOMEOBOX PROTEIN WARIAI"/>
    <property type="match status" value="1"/>
</dbReference>
<evidence type="ECO:0000259" key="3">
    <source>
        <dbReference type="Pfam" id="PF13962"/>
    </source>
</evidence>
<accession>A0A9W7HKT5</accession>
<feature type="transmembrane region" description="Helical" evidence="2">
    <location>
        <begin position="422"/>
        <end position="446"/>
    </location>
</feature>
<dbReference type="PROSITE" id="PS50297">
    <property type="entry name" value="ANK_REP_REGION"/>
    <property type="match status" value="2"/>
</dbReference>
<dbReference type="InterPro" id="IPR036770">
    <property type="entry name" value="Ankyrin_rpt-contain_sf"/>
</dbReference>
<keyword evidence="5" id="KW-1185">Reference proteome</keyword>